<feature type="chain" id="PRO_5046874052" description="Lipoprotein" evidence="2">
    <location>
        <begin position="35"/>
        <end position="290"/>
    </location>
</feature>
<sequence length="290" mass="29850">MTTPRPSVRPSRTAARPARLLAAALAAGTLLATAACSGGDDGTAAVAEATTTAERPAAAQTTPTSATPSATPSSDLTETGARDALITEADIEDDWTQVDDPAAWRDSLLVGEVDVAEFIAGKAHASDCGRFLHSLYDETLLGRPPGASAITGFQEGDSRLFYQVAGYDKADLDASMKRLKTLPDICDQFTLTGGDQGERTVQVVETSLPEVGDDRQGLTVTVKGTSGGEGVTLTLEVAVVQLGADAITVVNGGLDGARHTTTEAAVKQGTQRLSEVQAGRTPQPTPSGVD</sequence>
<evidence type="ECO:0000256" key="1">
    <source>
        <dbReference type="SAM" id="MobiDB-lite"/>
    </source>
</evidence>
<comment type="caution">
    <text evidence="3">The sequence shown here is derived from an EMBL/GenBank/DDBJ whole genome shotgun (WGS) entry which is preliminary data.</text>
</comment>
<organism evidence="3 4">
    <name type="scientific">Streptomyces marokkonensis</name>
    <dbReference type="NCBI Taxonomy" id="324855"/>
    <lineage>
        <taxon>Bacteria</taxon>
        <taxon>Bacillati</taxon>
        <taxon>Actinomycetota</taxon>
        <taxon>Actinomycetes</taxon>
        <taxon>Kitasatosporales</taxon>
        <taxon>Streptomycetaceae</taxon>
        <taxon>Streptomyces</taxon>
    </lineage>
</organism>
<evidence type="ECO:0000313" key="4">
    <source>
        <dbReference type="Proteomes" id="UP001601627"/>
    </source>
</evidence>
<proteinExistence type="predicted"/>
<feature type="region of interest" description="Disordered" evidence="1">
    <location>
        <begin position="50"/>
        <end position="78"/>
    </location>
</feature>
<dbReference type="EMBL" id="JBHVZQ010000023">
    <property type="protein sequence ID" value="MFF1276387.1"/>
    <property type="molecule type" value="Genomic_DNA"/>
</dbReference>
<reference evidence="3 4" key="1">
    <citation type="submission" date="2024-09" db="EMBL/GenBank/DDBJ databases">
        <title>The Natural Products Discovery Center: Release of the First 8490 Sequenced Strains for Exploring Actinobacteria Biosynthetic Diversity.</title>
        <authorList>
            <person name="Kalkreuter E."/>
            <person name="Kautsar S.A."/>
            <person name="Yang D."/>
            <person name="Bader C.D."/>
            <person name="Teijaro C.N."/>
            <person name="Fluegel L."/>
            <person name="Davis C.M."/>
            <person name="Simpson J.R."/>
            <person name="Lauterbach L."/>
            <person name="Steele A.D."/>
            <person name="Gui C."/>
            <person name="Meng S."/>
            <person name="Li G."/>
            <person name="Viehrig K."/>
            <person name="Ye F."/>
            <person name="Su P."/>
            <person name="Kiefer A.F."/>
            <person name="Nichols A."/>
            <person name="Cepeda A.J."/>
            <person name="Yan W."/>
            <person name="Fan B."/>
            <person name="Jiang Y."/>
            <person name="Adhikari A."/>
            <person name="Zheng C.-J."/>
            <person name="Schuster L."/>
            <person name="Cowan T.M."/>
            <person name="Smanski M.J."/>
            <person name="Chevrette M.G."/>
            <person name="De Carvalho L.P.S."/>
            <person name="Shen B."/>
        </authorList>
    </citation>
    <scope>NUCLEOTIDE SEQUENCE [LARGE SCALE GENOMIC DNA]</scope>
    <source>
        <strain evidence="3 4">NPDC058328</strain>
    </source>
</reference>
<dbReference type="RefSeq" id="WP_388237553.1">
    <property type="nucleotide sequence ID" value="NZ_JBHVZQ010000023.1"/>
</dbReference>
<feature type="compositionally biased region" description="Low complexity" evidence="1">
    <location>
        <begin position="50"/>
        <end position="74"/>
    </location>
</feature>
<protein>
    <recommendedName>
        <fullName evidence="5">Lipoprotein</fullName>
    </recommendedName>
</protein>
<keyword evidence="2" id="KW-0732">Signal</keyword>
<gene>
    <name evidence="3" type="ORF">ACFVZC_23755</name>
</gene>
<evidence type="ECO:0000256" key="2">
    <source>
        <dbReference type="SAM" id="SignalP"/>
    </source>
</evidence>
<feature type="signal peptide" evidence="2">
    <location>
        <begin position="1"/>
        <end position="34"/>
    </location>
</feature>
<dbReference type="Proteomes" id="UP001601627">
    <property type="component" value="Unassembled WGS sequence"/>
</dbReference>
<keyword evidence="4" id="KW-1185">Reference proteome</keyword>
<evidence type="ECO:0000313" key="3">
    <source>
        <dbReference type="EMBL" id="MFF1276387.1"/>
    </source>
</evidence>
<feature type="region of interest" description="Disordered" evidence="1">
    <location>
        <begin position="266"/>
        <end position="290"/>
    </location>
</feature>
<evidence type="ECO:0008006" key="5">
    <source>
        <dbReference type="Google" id="ProtNLM"/>
    </source>
</evidence>
<name>A0ABW6QBJ5_9ACTN</name>
<accession>A0ABW6QBJ5</accession>